<dbReference type="GeneID" id="20247335"/>
<feature type="signal peptide" evidence="4">
    <location>
        <begin position="1"/>
        <end position="24"/>
    </location>
</feature>
<evidence type="ECO:0000313" key="7">
    <source>
        <dbReference type="Proteomes" id="UP000030746"/>
    </source>
</evidence>
<evidence type="ECO:0000313" key="6">
    <source>
        <dbReference type="EMBL" id="ESO99686.1"/>
    </source>
</evidence>
<evidence type="ECO:0000259" key="5">
    <source>
        <dbReference type="SMART" id="SM00737"/>
    </source>
</evidence>
<proteinExistence type="inferred from homology"/>
<keyword evidence="4" id="KW-0732">Signal</keyword>
<feature type="chain" id="PRO_5004719135" description="MD-2-related lipid-recognition domain-containing protein" evidence="4">
    <location>
        <begin position="25"/>
        <end position="158"/>
    </location>
</feature>
<evidence type="ECO:0000256" key="3">
    <source>
        <dbReference type="ARBA" id="ARBA00022525"/>
    </source>
</evidence>
<dbReference type="Gene3D" id="2.60.40.770">
    <property type="match status" value="1"/>
</dbReference>
<comment type="subcellular location">
    <subcellularLocation>
        <location evidence="1">Secreted</location>
    </subcellularLocation>
</comment>
<dbReference type="OMA" id="VDIVCVE"/>
<dbReference type="SMART" id="SM00737">
    <property type="entry name" value="ML"/>
    <property type="match status" value="1"/>
</dbReference>
<dbReference type="PANTHER" id="PTHR11306:SF68">
    <property type="entry name" value="NPC INTRACELLULAR CHOLESTEROL TRANSPORTER 2"/>
    <property type="match status" value="1"/>
</dbReference>
<dbReference type="EMBL" id="KB200971">
    <property type="protein sequence ID" value="ESO99686.1"/>
    <property type="molecule type" value="Genomic_DNA"/>
</dbReference>
<dbReference type="GO" id="GO:0005576">
    <property type="term" value="C:extracellular region"/>
    <property type="evidence" value="ECO:0007669"/>
    <property type="project" value="UniProtKB-SubCell"/>
</dbReference>
<dbReference type="AlphaFoldDB" id="V4B0K9"/>
<dbReference type="RefSeq" id="XP_009049648.1">
    <property type="nucleotide sequence ID" value="XM_009051400.1"/>
</dbReference>
<dbReference type="Pfam" id="PF02221">
    <property type="entry name" value="E1_DerP2_DerF2"/>
    <property type="match status" value="1"/>
</dbReference>
<evidence type="ECO:0000256" key="1">
    <source>
        <dbReference type="ARBA" id="ARBA00004613"/>
    </source>
</evidence>
<dbReference type="KEGG" id="lgi:LOTGIDRAFT_226175"/>
<organism evidence="6 7">
    <name type="scientific">Lottia gigantea</name>
    <name type="common">Giant owl limpet</name>
    <dbReference type="NCBI Taxonomy" id="225164"/>
    <lineage>
        <taxon>Eukaryota</taxon>
        <taxon>Metazoa</taxon>
        <taxon>Spiralia</taxon>
        <taxon>Lophotrochozoa</taxon>
        <taxon>Mollusca</taxon>
        <taxon>Gastropoda</taxon>
        <taxon>Patellogastropoda</taxon>
        <taxon>Lottioidea</taxon>
        <taxon>Lottiidae</taxon>
        <taxon>Lottia</taxon>
    </lineage>
</organism>
<reference evidence="6 7" key="1">
    <citation type="journal article" date="2013" name="Nature">
        <title>Insights into bilaterian evolution from three spiralian genomes.</title>
        <authorList>
            <person name="Simakov O."/>
            <person name="Marletaz F."/>
            <person name="Cho S.J."/>
            <person name="Edsinger-Gonzales E."/>
            <person name="Havlak P."/>
            <person name="Hellsten U."/>
            <person name="Kuo D.H."/>
            <person name="Larsson T."/>
            <person name="Lv J."/>
            <person name="Arendt D."/>
            <person name="Savage R."/>
            <person name="Osoegawa K."/>
            <person name="de Jong P."/>
            <person name="Grimwood J."/>
            <person name="Chapman J.A."/>
            <person name="Shapiro H."/>
            <person name="Aerts A."/>
            <person name="Otillar R.P."/>
            <person name="Terry A.Y."/>
            <person name="Boore J.L."/>
            <person name="Grigoriev I.V."/>
            <person name="Lindberg D.R."/>
            <person name="Seaver E.C."/>
            <person name="Weisblat D.A."/>
            <person name="Putnam N.H."/>
            <person name="Rokhsar D.S."/>
        </authorList>
    </citation>
    <scope>NUCLEOTIDE SEQUENCE [LARGE SCALE GENOMIC DNA]</scope>
</reference>
<dbReference type="GO" id="GO:0015918">
    <property type="term" value="P:sterol transport"/>
    <property type="evidence" value="ECO:0007669"/>
    <property type="project" value="InterPro"/>
</dbReference>
<keyword evidence="3" id="KW-0964">Secreted</keyword>
<dbReference type="STRING" id="225164.V4B0K9"/>
<dbReference type="HOGENOM" id="CLU_109192_1_0_1"/>
<dbReference type="PANTHER" id="PTHR11306">
    <property type="entry name" value="NIEMANN PICK TYPE C2 PROTEIN NPC2-RELATED"/>
    <property type="match status" value="1"/>
</dbReference>
<dbReference type="CTD" id="20247335"/>
<dbReference type="InterPro" id="IPR003172">
    <property type="entry name" value="ML_dom"/>
</dbReference>
<feature type="domain" description="MD-2-related lipid-recognition" evidence="5">
    <location>
        <begin position="29"/>
        <end position="153"/>
    </location>
</feature>
<accession>V4B0K9</accession>
<evidence type="ECO:0000256" key="4">
    <source>
        <dbReference type="SAM" id="SignalP"/>
    </source>
</evidence>
<gene>
    <name evidence="6" type="ORF">LOTGIDRAFT_226175</name>
</gene>
<dbReference type="PROSITE" id="PS51257">
    <property type="entry name" value="PROKAR_LIPOPROTEIN"/>
    <property type="match status" value="1"/>
</dbReference>
<keyword evidence="7" id="KW-1185">Reference proteome</keyword>
<name>V4B0K9_LOTGI</name>
<dbReference type="GO" id="GO:0032934">
    <property type="term" value="F:sterol binding"/>
    <property type="evidence" value="ECO:0007669"/>
    <property type="project" value="InterPro"/>
</dbReference>
<dbReference type="InterPro" id="IPR014756">
    <property type="entry name" value="Ig_E-set"/>
</dbReference>
<protein>
    <recommendedName>
        <fullName evidence="5">MD-2-related lipid-recognition domain-containing protein</fullName>
    </recommendedName>
</protein>
<evidence type="ECO:0000256" key="2">
    <source>
        <dbReference type="ARBA" id="ARBA00006370"/>
    </source>
</evidence>
<dbReference type="FunFam" id="2.60.40.770:FF:000001">
    <property type="entry name" value="NPC intracellular cholesterol transporter 2"/>
    <property type="match status" value="1"/>
</dbReference>
<sequence>MSRFIEQLLFTAFILSCLFTVVISVVPKYKQCDGSMKGKIVSVDISVKCDSSICYLVKGKGVVLSVKFAPSEMVNASTAVVEGKLGPLKVPFPLPNPNGCENSGLTCPLKPGVTVQYQSSISIKKSYPDVRVIVFWSLEDQNKNNIWCVEIPVKIVDS</sequence>
<dbReference type="Proteomes" id="UP000030746">
    <property type="component" value="Unassembled WGS sequence"/>
</dbReference>
<dbReference type="InterPro" id="IPR039670">
    <property type="entry name" value="NPC2-like"/>
</dbReference>
<dbReference type="SUPFAM" id="SSF81296">
    <property type="entry name" value="E set domains"/>
    <property type="match status" value="1"/>
</dbReference>
<comment type="similarity">
    <text evidence="2">Belongs to the NPC2 family.</text>
</comment>
<dbReference type="OrthoDB" id="4937502at2759"/>